<evidence type="ECO:0000313" key="4">
    <source>
        <dbReference type="Proteomes" id="UP000046067"/>
    </source>
</evidence>
<dbReference type="AlphaFoldDB" id="A0A655X0Y1"/>
<protein>
    <submittedName>
        <fullName evidence="1">Uncharacterized protein</fullName>
    </submittedName>
</protein>
<sequence>MMGATSADSRISVTALSMTLSRPPKVRHISPSNISSSNPKIFGLNRIPMVM</sequence>
<gene>
    <name evidence="2" type="ORF">ERS013200_01947</name>
    <name evidence="1" type="ORF">ERS013201_01323</name>
</gene>
<name>A0A655X0Y1_VIBCL</name>
<evidence type="ECO:0000313" key="1">
    <source>
        <dbReference type="EMBL" id="CSB91901.1"/>
    </source>
</evidence>
<evidence type="ECO:0000313" key="3">
    <source>
        <dbReference type="Proteomes" id="UP000041770"/>
    </source>
</evidence>
<dbReference type="Proteomes" id="UP000046067">
    <property type="component" value="Unassembled WGS sequence"/>
</dbReference>
<organism evidence="1 4">
    <name type="scientific">Vibrio cholerae</name>
    <dbReference type="NCBI Taxonomy" id="666"/>
    <lineage>
        <taxon>Bacteria</taxon>
        <taxon>Pseudomonadati</taxon>
        <taxon>Pseudomonadota</taxon>
        <taxon>Gammaproteobacteria</taxon>
        <taxon>Vibrionales</taxon>
        <taxon>Vibrionaceae</taxon>
        <taxon>Vibrio</taxon>
    </lineage>
</organism>
<evidence type="ECO:0000313" key="2">
    <source>
        <dbReference type="EMBL" id="CSC66500.1"/>
    </source>
</evidence>
<dbReference type="EMBL" id="CWQJ01000006">
    <property type="protein sequence ID" value="CSB91901.1"/>
    <property type="molecule type" value="Genomic_DNA"/>
</dbReference>
<dbReference type="Proteomes" id="UP000041770">
    <property type="component" value="Unassembled WGS sequence"/>
</dbReference>
<accession>A0A655X0Y1</accession>
<proteinExistence type="predicted"/>
<reference evidence="3 4" key="1">
    <citation type="submission" date="2015-07" db="EMBL/GenBank/DDBJ databases">
        <authorList>
            <consortium name="Pathogen Informatics"/>
        </authorList>
    </citation>
    <scope>NUCLEOTIDE SEQUENCE [LARGE SCALE GENOMIC DNA]</scope>
    <source>
        <strain evidence="2 3">A316</strain>
        <strain evidence="1 4">A325</strain>
    </source>
</reference>
<dbReference type="EMBL" id="CWQY01000011">
    <property type="protein sequence ID" value="CSC66500.1"/>
    <property type="molecule type" value="Genomic_DNA"/>
</dbReference>